<sequence>MKKLGTSLIITVILLISNYSEAQIIKYTDYEVAKSEALKQNKDILIVLTGSEWCKPCIKMKKNVFQNTEFIKLAEDRLIILEINLDRHINMSSKVYKDYDFFKNKYQTNALPSLILIDKNEVTKSVISKGLTSFEKTYNRLRELTTKQ</sequence>
<reference evidence="2" key="1">
    <citation type="submission" date="2016-10" db="EMBL/GenBank/DDBJ databases">
        <authorList>
            <person name="Varghese N."/>
            <person name="Submissions S."/>
        </authorList>
    </citation>
    <scope>NUCLEOTIDE SEQUENCE [LARGE SCALE GENOMIC DNA]</scope>
    <source>
        <strain evidence="2">DSM 4002</strain>
    </source>
</reference>
<organism evidence="1 2">
    <name type="scientific">Flavobacterium succinicans</name>
    <dbReference type="NCBI Taxonomy" id="29536"/>
    <lineage>
        <taxon>Bacteria</taxon>
        <taxon>Pseudomonadati</taxon>
        <taxon>Bacteroidota</taxon>
        <taxon>Flavobacteriia</taxon>
        <taxon>Flavobacteriales</taxon>
        <taxon>Flavobacteriaceae</taxon>
        <taxon>Flavobacterium</taxon>
    </lineage>
</organism>
<gene>
    <name evidence="1" type="ORF">SAMN05444143_103226</name>
</gene>
<dbReference type="Gene3D" id="3.40.30.10">
    <property type="entry name" value="Glutaredoxin"/>
    <property type="match status" value="1"/>
</dbReference>
<dbReference type="SUPFAM" id="SSF52833">
    <property type="entry name" value="Thioredoxin-like"/>
    <property type="match status" value="1"/>
</dbReference>
<proteinExistence type="predicted"/>
<dbReference type="RefSeq" id="WP_162150397.1">
    <property type="nucleotide sequence ID" value="NZ_CBCRUM010000002.1"/>
</dbReference>
<name>A0A1I4ULQ2_9FLAO</name>
<dbReference type="AlphaFoldDB" id="A0A1I4ULQ2"/>
<dbReference type="EMBL" id="FOUT01000003">
    <property type="protein sequence ID" value="SFM89841.1"/>
    <property type="molecule type" value="Genomic_DNA"/>
</dbReference>
<evidence type="ECO:0000313" key="1">
    <source>
        <dbReference type="EMBL" id="SFM89841.1"/>
    </source>
</evidence>
<keyword evidence="2" id="KW-1185">Reference proteome</keyword>
<dbReference type="Pfam" id="PF13899">
    <property type="entry name" value="Thioredoxin_7"/>
    <property type="match status" value="1"/>
</dbReference>
<protein>
    <submittedName>
        <fullName evidence="1">Thioredoxin-like</fullName>
    </submittedName>
</protein>
<evidence type="ECO:0000313" key="2">
    <source>
        <dbReference type="Proteomes" id="UP000182961"/>
    </source>
</evidence>
<dbReference type="Proteomes" id="UP000182961">
    <property type="component" value="Unassembled WGS sequence"/>
</dbReference>
<accession>A0A1I4ULQ2</accession>
<dbReference type="InterPro" id="IPR036249">
    <property type="entry name" value="Thioredoxin-like_sf"/>
</dbReference>